<evidence type="ECO:0000313" key="2">
    <source>
        <dbReference type="Proteomes" id="UP000306409"/>
    </source>
</evidence>
<evidence type="ECO:0008006" key="3">
    <source>
        <dbReference type="Google" id="ProtNLM"/>
    </source>
</evidence>
<name>A0A4U7JDT9_9FIRM</name>
<dbReference type="RefSeq" id="WP_137697858.1">
    <property type="nucleotide sequence ID" value="NZ_CP061336.1"/>
</dbReference>
<keyword evidence="2" id="KW-1185">Reference proteome</keyword>
<proteinExistence type="predicted"/>
<dbReference type="EMBL" id="CP061336">
    <property type="protein sequence ID" value="QNU65771.1"/>
    <property type="molecule type" value="Genomic_DNA"/>
</dbReference>
<sequence length="62" mass="7455">MLTGRQLYLLRVRDNDLSDEQLSELLNIRVNDIITYEYGLKPIPEELYIKWESLVNQKLFLQ</sequence>
<gene>
    <name evidence="1" type="ORF">EHE19_012740</name>
</gene>
<accession>A0A4U7JDT9</accession>
<organism evidence="1 2">
    <name type="scientific">Ruminiclostridium herbifermentans</name>
    <dbReference type="NCBI Taxonomy" id="2488810"/>
    <lineage>
        <taxon>Bacteria</taxon>
        <taxon>Bacillati</taxon>
        <taxon>Bacillota</taxon>
        <taxon>Clostridia</taxon>
        <taxon>Eubacteriales</taxon>
        <taxon>Oscillospiraceae</taxon>
        <taxon>Ruminiclostridium</taxon>
    </lineage>
</organism>
<dbReference type="AlphaFoldDB" id="A0A4U7JDT9"/>
<reference evidence="1 2" key="1">
    <citation type="submission" date="2020-09" db="EMBL/GenBank/DDBJ databases">
        <title>Characterization and genome sequencing of Ruminiclostridium sp. nov. MA18.</title>
        <authorList>
            <person name="Rettenmaier R."/>
            <person name="Kowollik M.-L."/>
            <person name="Liebl W."/>
            <person name="Zverlov V."/>
        </authorList>
    </citation>
    <scope>NUCLEOTIDE SEQUENCE [LARGE SCALE GENOMIC DNA]</scope>
    <source>
        <strain evidence="1 2">MA18</strain>
    </source>
</reference>
<evidence type="ECO:0000313" key="1">
    <source>
        <dbReference type="EMBL" id="QNU65771.1"/>
    </source>
</evidence>
<dbReference type="Proteomes" id="UP000306409">
    <property type="component" value="Chromosome"/>
</dbReference>
<protein>
    <recommendedName>
        <fullName evidence="3">HTH cro/C1-type domain-containing protein</fullName>
    </recommendedName>
</protein>
<dbReference type="KEGG" id="rher:EHE19_012740"/>